<feature type="signal peptide" evidence="1">
    <location>
        <begin position="1"/>
        <end position="31"/>
    </location>
</feature>
<proteinExistence type="predicted"/>
<dbReference type="EMBL" id="JABWUV010000009">
    <property type="protein sequence ID" value="KAF6330287.1"/>
    <property type="molecule type" value="Genomic_DNA"/>
</dbReference>
<accession>A0A7J7VYI4</accession>
<evidence type="ECO:0000313" key="2">
    <source>
        <dbReference type="EMBL" id="KAF6330287.1"/>
    </source>
</evidence>
<evidence type="ECO:0000256" key="1">
    <source>
        <dbReference type="SAM" id="SignalP"/>
    </source>
</evidence>
<feature type="chain" id="PRO_5029836730" evidence="1">
    <location>
        <begin position="32"/>
        <end position="122"/>
    </location>
</feature>
<dbReference type="Proteomes" id="UP000527355">
    <property type="component" value="Unassembled WGS sequence"/>
</dbReference>
<name>A0A7J7VYI4_MYOMY</name>
<sequence length="122" mass="13649">MCCRPRGIDSNLNLTPVCLLTLLTGAGLAPALPLVTSLTYGSKEVCSCPHWFGSVDRALDFRLKGPRFNSSQGLVPWLWAHPQWGVCRRQLIDVSLSSMFLTLYPSPFLSVKKSVKKYLYIF</sequence>
<dbReference type="AlphaFoldDB" id="A0A7J7VYI4"/>
<gene>
    <name evidence="2" type="ORF">mMyoMyo1_012278</name>
</gene>
<keyword evidence="3" id="KW-1185">Reference proteome</keyword>
<keyword evidence="1" id="KW-0732">Signal</keyword>
<evidence type="ECO:0000313" key="3">
    <source>
        <dbReference type="Proteomes" id="UP000527355"/>
    </source>
</evidence>
<reference evidence="2 3" key="1">
    <citation type="journal article" date="2020" name="Nature">
        <title>Six reference-quality genomes reveal evolution of bat adaptations.</title>
        <authorList>
            <person name="Jebb D."/>
            <person name="Huang Z."/>
            <person name="Pippel M."/>
            <person name="Hughes G.M."/>
            <person name="Lavrichenko K."/>
            <person name="Devanna P."/>
            <person name="Winkler S."/>
            <person name="Jermiin L.S."/>
            <person name="Skirmuntt E.C."/>
            <person name="Katzourakis A."/>
            <person name="Burkitt-Gray L."/>
            <person name="Ray D.A."/>
            <person name="Sullivan K.A.M."/>
            <person name="Roscito J.G."/>
            <person name="Kirilenko B.M."/>
            <person name="Davalos L.M."/>
            <person name="Corthals A.P."/>
            <person name="Power M.L."/>
            <person name="Jones G."/>
            <person name="Ransome R.D."/>
            <person name="Dechmann D.K.N."/>
            <person name="Locatelli A.G."/>
            <person name="Puechmaille S.J."/>
            <person name="Fedrigo O."/>
            <person name="Jarvis E.D."/>
            <person name="Hiller M."/>
            <person name="Vernes S.C."/>
            <person name="Myers E.W."/>
            <person name="Teeling E.C."/>
        </authorList>
    </citation>
    <scope>NUCLEOTIDE SEQUENCE [LARGE SCALE GENOMIC DNA]</scope>
    <source>
        <strain evidence="2">MMyoMyo1</strain>
        <tissue evidence="2">Flight muscle</tissue>
    </source>
</reference>
<comment type="caution">
    <text evidence="2">The sequence shown here is derived from an EMBL/GenBank/DDBJ whole genome shotgun (WGS) entry which is preliminary data.</text>
</comment>
<organism evidence="2 3">
    <name type="scientific">Myotis myotis</name>
    <name type="common">Greater mouse-eared bat</name>
    <name type="synonym">Vespertilio myotis</name>
    <dbReference type="NCBI Taxonomy" id="51298"/>
    <lineage>
        <taxon>Eukaryota</taxon>
        <taxon>Metazoa</taxon>
        <taxon>Chordata</taxon>
        <taxon>Craniata</taxon>
        <taxon>Vertebrata</taxon>
        <taxon>Euteleostomi</taxon>
        <taxon>Mammalia</taxon>
        <taxon>Eutheria</taxon>
        <taxon>Laurasiatheria</taxon>
        <taxon>Chiroptera</taxon>
        <taxon>Yangochiroptera</taxon>
        <taxon>Vespertilionidae</taxon>
        <taxon>Myotis</taxon>
    </lineage>
</organism>
<protein>
    <submittedName>
        <fullName evidence="2">Uncharacterized protein</fullName>
    </submittedName>
</protein>